<dbReference type="InterPro" id="IPR050214">
    <property type="entry name" value="Cys_Synth/Cystath_Beta-Synth"/>
</dbReference>
<dbReference type="InterPro" id="IPR001926">
    <property type="entry name" value="TrpB-like_PALP"/>
</dbReference>
<evidence type="ECO:0000313" key="5">
    <source>
        <dbReference type="Proteomes" id="UP000254134"/>
    </source>
</evidence>
<comment type="cofactor">
    <cofactor evidence="1">
        <name>pyridoxal 5'-phosphate</name>
        <dbReference type="ChEBI" id="CHEBI:597326"/>
    </cofactor>
</comment>
<evidence type="ECO:0000256" key="2">
    <source>
        <dbReference type="ARBA" id="ARBA00022898"/>
    </source>
</evidence>
<reference evidence="4 5" key="1">
    <citation type="submission" date="2018-07" db="EMBL/GenBank/DDBJ databases">
        <title>High-quality-draft genome sequence of Gaiella occulta.</title>
        <authorList>
            <person name="Severino R."/>
            <person name="Froufe H.J.C."/>
            <person name="Rainey F.A."/>
            <person name="Barroso C."/>
            <person name="Albuquerque L."/>
            <person name="Lobo-Da-Cunha A."/>
            <person name="Da Costa M.S."/>
            <person name="Egas C."/>
        </authorList>
    </citation>
    <scope>NUCLEOTIDE SEQUENCE [LARGE SCALE GENOMIC DNA]</scope>
    <source>
        <strain evidence="4 5">F2-233</strain>
    </source>
</reference>
<reference evidence="5" key="2">
    <citation type="journal article" date="2019" name="MicrobiologyOpen">
        <title>High-quality draft genome sequence of Gaiella occulta isolated from a 150 meter deep mineral water borehole and comparison with the genome sequences of other deep-branching lineages of the phylum Actinobacteria.</title>
        <authorList>
            <person name="Severino R."/>
            <person name="Froufe H.J.C."/>
            <person name="Barroso C."/>
            <person name="Albuquerque L."/>
            <person name="Lobo-da-Cunha A."/>
            <person name="da Costa M.S."/>
            <person name="Egas C."/>
        </authorList>
    </citation>
    <scope>NUCLEOTIDE SEQUENCE [LARGE SCALE GENOMIC DNA]</scope>
    <source>
        <strain evidence="5">F2-233</strain>
    </source>
</reference>
<dbReference type="PANTHER" id="PTHR10314">
    <property type="entry name" value="CYSTATHIONINE BETA-SYNTHASE"/>
    <property type="match status" value="1"/>
</dbReference>
<dbReference type="Proteomes" id="UP000254134">
    <property type="component" value="Unassembled WGS sequence"/>
</dbReference>
<evidence type="ECO:0000313" key="4">
    <source>
        <dbReference type="EMBL" id="RDI74532.1"/>
    </source>
</evidence>
<protein>
    <submittedName>
        <fullName evidence="4">Pyridoxal-phosphate dependent enzyme</fullName>
    </submittedName>
</protein>
<dbReference type="Pfam" id="PF00291">
    <property type="entry name" value="PALP"/>
    <property type="match status" value="1"/>
</dbReference>
<name>A0A7M2YWL9_9ACTN</name>
<keyword evidence="2" id="KW-0663">Pyridoxal phosphate</keyword>
<dbReference type="AlphaFoldDB" id="A0A7M2YWL9"/>
<proteinExistence type="predicted"/>
<gene>
    <name evidence="4" type="ORF">Gocc_1421</name>
</gene>
<evidence type="ECO:0000256" key="1">
    <source>
        <dbReference type="ARBA" id="ARBA00001933"/>
    </source>
</evidence>
<feature type="domain" description="Tryptophan synthase beta chain-like PALP" evidence="3">
    <location>
        <begin position="18"/>
        <end position="134"/>
    </location>
</feature>
<organism evidence="4 5">
    <name type="scientific">Gaiella occulta</name>
    <dbReference type="NCBI Taxonomy" id="1002870"/>
    <lineage>
        <taxon>Bacteria</taxon>
        <taxon>Bacillati</taxon>
        <taxon>Actinomycetota</taxon>
        <taxon>Thermoleophilia</taxon>
        <taxon>Gaiellales</taxon>
        <taxon>Gaiellaceae</taxon>
        <taxon>Gaiella</taxon>
    </lineage>
</organism>
<dbReference type="GO" id="GO:1901605">
    <property type="term" value="P:alpha-amino acid metabolic process"/>
    <property type="evidence" value="ECO:0007669"/>
    <property type="project" value="UniProtKB-ARBA"/>
</dbReference>
<dbReference type="Gene3D" id="3.40.50.1100">
    <property type="match status" value="2"/>
</dbReference>
<sequence>MRGGTEPTDSATAAGVLAGVGGTPLVELRKVVPAGSARVLAKLEWANPTGSLKDRMAVAAIAGAEARGDLRPGGTVVEYTAGTTGISLAFVCAAKGYRLRIVFSDAFSDEKRHTMEAFGAIVEDVPSDQGRITETLIKAMIARAGEISAEPGH</sequence>
<accession>A0A7M2YWL9</accession>
<dbReference type="EMBL" id="QQZY01000003">
    <property type="protein sequence ID" value="RDI74532.1"/>
    <property type="molecule type" value="Genomic_DNA"/>
</dbReference>
<evidence type="ECO:0000259" key="3">
    <source>
        <dbReference type="Pfam" id="PF00291"/>
    </source>
</evidence>
<dbReference type="InterPro" id="IPR036052">
    <property type="entry name" value="TrpB-like_PALP_sf"/>
</dbReference>
<dbReference type="SUPFAM" id="SSF53686">
    <property type="entry name" value="Tryptophan synthase beta subunit-like PLP-dependent enzymes"/>
    <property type="match status" value="1"/>
</dbReference>
<keyword evidence="5" id="KW-1185">Reference proteome</keyword>
<comment type="caution">
    <text evidence="4">The sequence shown here is derived from an EMBL/GenBank/DDBJ whole genome shotgun (WGS) entry which is preliminary data.</text>
</comment>